<feature type="coiled-coil region" evidence="1">
    <location>
        <begin position="372"/>
        <end position="399"/>
    </location>
</feature>
<reference evidence="5" key="1">
    <citation type="submission" date="2022-11" db="EMBL/GenBank/DDBJ databases">
        <authorList>
            <person name="Petersen C."/>
        </authorList>
    </citation>
    <scope>NUCLEOTIDE SEQUENCE</scope>
    <source>
        <strain evidence="5">IBT 26290</strain>
    </source>
</reference>
<dbReference type="InterPro" id="IPR025340">
    <property type="entry name" value="DUF4246"/>
</dbReference>
<accession>A0A9W9HXN2</accession>
<keyword evidence="6" id="KW-1185">Reference proteome</keyword>
<feature type="domain" description="DUF4246" evidence="4">
    <location>
        <begin position="11"/>
        <end position="78"/>
    </location>
</feature>
<name>A0A9W9HXN2_9EURO</name>
<dbReference type="OrthoDB" id="415532at2759"/>
<dbReference type="Pfam" id="PF21666">
    <property type="entry name" value="DUF4246_N"/>
    <property type="match status" value="1"/>
</dbReference>
<dbReference type="Pfam" id="PF14033">
    <property type="entry name" value="DUF4246"/>
    <property type="match status" value="1"/>
</dbReference>
<feature type="compositionally biased region" description="Basic and acidic residues" evidence="2">
    <location>
        <begin position="188"/>
        <end position="208"/>
    </location>
</feature>
<feature type="domain" description="DUF4246" evidence="3">
    <location>
        <begin position="88"/>
        <end position="701"/>
    </location>
</feature>
<gene>
    <name evidence="5" type="ORF">N7482_007183</name>
</gene>
<protein>
    <submittedName>
        <fullName evidence="5">Uncharacterized protein</fullName>
    </submittedName>
</protein>
<dbReference type="AlphaFoldDB" id="A0A9W9HXN2"/>
<dbReference type="RefSeq" id="XP_056541737.1">
    <property type="nucleotide sequence ID" value="XM_056689308.1"/>
</dbReference>
<feature type="region of interest" description="Disordered" evidence="2">
    <location>
        <begin position="180"/>
        <end position="208"/>
    </location>
</feature>
<keyword evidence="1" id="KW-0175">Coiled coil</keyword>
<reference evidence="5" key="2">
    <citation type="journal article" date="2023" name="IMA Fungus">
        <title>Comparative genomic study of the Penicillium genus elucidates a diverse pangenome and 15 lateral gene transfer events.</title>
        <authorList>
            <person name="Petersen C."/>
            <person name="Sorensen T."/>
            <person name="Nielsen M.R."/>
            <person name="Sondergaard T.E."/>
            <person name="Sorensen J.L."/>
            <person name="Fitzpatrick D.A."/>
            <person name="Frisvad J.C."/>
            <person name="Nielsen K.L."/>
        </authorList>
    </citation>
    <scope>NUCLEOTIDE SEQUENCE</scope>
    <source>
        <strain evidence="5">IBT 26290</strain>
    </source>
</reference>
<evidence type="ECO:0000259" key="4">
    <source>
        <dbReference type="Pfam" id="PF21666"/>
    </source>
</evidence>
<dbReference type="InterPro" id="IPR049207">
    <property type="entry name" value="DUF4246_N"/>
</dbReference>
<evidence type="ECO:0000313" key="6">
    <source>
        <dbReference type="Proteomes" id="UP001149163"/>
    </source>
</evidence>
<dbReference type="GeneID" id="81428484"/>
<feature type="region of interest" description="Disordered" evidence="2">
    <location>
        <begin position="694"/>
        <end position="718"/>
    </location>
</feature>
<dbReference type="EMBL" id="JAPQKN010000004">
    <property type="protein sequence ID" value="KAJ5160179.1"/>
    <property type="molecule type" value="Genomic_DNA"/>
</dbReference>
<evidence type="ECO:0000313" key="5">
    <source>
        <dbReference type="EMBL" id="KAJ5160179.1"/>
    </source>
</evidence>
<feature type="compositionally biased region" description="Basic and acidic residues" evidence="2">
    <location>
        <begin position="697"/>
        <end position="718"/>
    </location>
</feature>
<evidence type="ECO:0000256" key="2">
    <source>
        <dbReference type="SAM" id="MobiDB-lite"/>
    </source>
</evidence>
<sequence length="745" mass="86237">MENKGAGPLRVPGFGDIPLEEELPISRRFAHGIKEWKQVPAITQRERTMVAVMNELTDRPNWDMDIFNQYTVDRWRDEILGSTPCMSEKAWEWCVAELRDKGAYLKDNGYFRVLDTGSCVCKSDTLVSQGLCAKFRSGLESVLAQHEGHRQDGVYTYVDPSLYPLVWGKSPVLTQVARQGDVVSSPKSAEERAPEHADKRVGSERVQERMSSGRHEPWHYAFQEEEYESKQAYFWSYNFQWLPSEVEFTKSASTDVRLTSYVNGLSPTHTSLYESLEKIISLSIEPWNDCLIKGQTEWEEPGTRLPNGWAPPGNSRKQRGRVPCRIITYGVEWENEAPEWTPLFETGRRSRLKTYLDKLADVEAIKQEKPPKDADKRTKMEYKLRLKEAQRRLSGLSDMEGLEPLPEPTPDQWIKAKEYLERPEPGLGAPIVLPEGWEQNARLLLSQKIRRLLQYKHPEPGSAFSYDQWKHGTHGGRAVVDMVTDRPINPNATPLRTPHEPYTVCLQDEFQCQGLQVITRIQGVSLSPENPEYAGSTWELAGQKNEHIVAIAILAYDVHNVTKSHMSFRQETEVGEGFFHYGPYLYQDKQNRNRYKEPAHRIYKWGEVEAISEVFGFDPYQMCGDHHDFALPMLDIGKVALPQGRLLTFPNIMESRREPFRLEDPTQPGHHRWVTLMLVDPNYRICSTRNVPPQQADWKEKDGEGKGNERCFRKEEAEDHRREMEKERAWMQYARYDRMGTFFFC</sequence>
<comment type="caution">
    <text evidence="5">The sequence shown here is derived from an EMBL/GenBank/DDBJ whole genome shotgun (WGS) entry which is preliminary data.</text>
</comment>
<organism evidence="5 6">
    <name type="scientific">Penicillium canariense</name>
    <dbReference type="NCBI Taxonomy" id="189055"/>
    <lineage>
        <taxon>Eukaryota</taxon>
        <taxon>Fungi</taxon>
        <taxon>Dikarya</taxon>
        <taxon>Ascomycota</taxon>
        <taxon>Pezizomycotina</taxon>
        <taxon>Eurotiomycetes</taxon>
        <taxon>Eurotiomycetidae</taxon>
        <taxon>Eurotiales</taxon>
        <taxon>Aspergillaceae</taxon>
        <taxon>Penicillium</taxon>
    </lineage>
</organism>
<evidence type="ECO:0000259" key="3">
    <source>
        <dbReference type="Pfam" id="PF14033"/>
    </source>
</evidence>
<evidence type="ECO:0000256" key="1">
    <source>
        <dbReference type="SAM" id="Coils"/>
    </source>
</evidence>
<dbReference type="PANTHER" id="PTHR33119">
    <property type="entry name" value="IFI3P"/>
    <property type="match status" value="1"/>
</dbReference>
<dbReference type="Proteomes" id="UP001149163">
    <property type="component" value="Unassembled WGS sequence"/>
</dbReference>
<dbReference type="PANTHER" id="PTHR33119:SF1">
    <property type="entry name" value="FE2OG DIOXYGENASE DOMAIN-CONTAINING PROTEIN"/>
    <property type="match status" value="1"/>
</dbReference>
<proteinExistence type="predicted"/>
<dbReference type="InterPro" id="IPR049192">
    <property type="entry name" value="DUF4246_C"/>
</dbReference>